<protein>
    <submittedName>
        <fullName evidence="2">Unannotated protein</fullName>
    </submittedName>
</protein>
<sequence>MSSEGHEAEFDSRSLDAIADADPYPYWYEDADQPLSNPTLVRTETCDLCIVGGGYTGLWAAIIAKERDPSRDVVLIDAHEIGSAASGRNGGFMDASLTHGIANGQERFPKEIALLEELGIANLNEIEAAIKRYDIDCDFERNGVIEVASISQPASYLDELRDDYLQLKSLGQKVTWLDREQMQKQVNSPTYSGGLWVHDRAAIVDPARLCWGLKAAAEYLGVRIYEDSKATSIERDGVGVLVTTPLGRVRAGKVALATNAFKPLLKRLNNYIVPVYDYCMVTEPLTPSQLASIGWNNRQGLSDIPNQFHYYRLTQDNRILWGGYDAIYYFGGKISSELESRPESWARLSMHFFKTFPQLEDVKFSHMWGGAIDTCSRYCVFWGQAMNGRVAYAVGYTGLGVASSRFGAEVMLDLIDGRRSKATETNFVRSKPLPFPPEPFKFAGIQATRWSLNREDKTGKRNLWLRSLDRLGLGFDS</sequence>
<dbReference type="InterPro" id="IPR036188">
    <property type="entry name" value="FAD/NAD-bd_sf"/>
</dbReference>
<dbReference type="Pfam" id="PF01266">
    <property type="entry name" value="DAO"/>
    <property type="match status" value="1"/>
</dbReference>
<organism evidence="2">
    <name type="scientific">freshwater metagenome</name>
    <dbReference type="NCBI Taxonomy" id="449393"/>
    <lineage>
        <taxon>unclassified sequences</taxon>
        <taxon>metagenomes</taxon>
        <taxon>ecological metagenomes</taxon>
    </lineage>
</organism>
<dbReference type="AlphaFoldDB" id="A0A6J6WCV5"/>
<dbReference type="EMBL" id="CAEZZP010000111">
    <property type="protein sequence ID" value="CAB4781226.1"/>
    <property type="molecule type" value="Genomic_DNA"/>
</dbReference>
<reference evidence="2" key="1">
    <citation type="submission" date="2020-05" db="EMBL/GenBank/DDBJ databases">
        <authorList>
            <person name="Chiriac C."/>
            <person name="Salcher M."/>
            <person name="Ghai R."/>
            <person name="Kavagutti S V."/>
        </authorList>
    </citation>
    <scope>NUCLEOTIDE SEQUENCE</scope>
</reference>
<evidence type="ECO:0000259" key="1">
    <source>
        <dbReference type="Pfam" id="PF01266"/>
    </source>
</evidence>
<dbReference type="Gene3D" id="3.30.9.10">
    <property type="entry name" value="D-Amino Acid Oxidase, subunit A, domain 2"/>
    <property type="match status" value="1"/>
</dbReference>
<feature type="domain" description="FAD dependent oxidoreductase" evidence="1">
    <location>
        <begin position="47"/>
        <end position="413"/>
    </location>
</feature>
<proteinExistence type="predicted"/>
<dbReference type="GO" id="GO:0005737">
    <property type="term" value="C:cytoplasm"/>
    <property type="evidence" value="ECO:0007669"/>
    <property type="project" value="TreeGrafter"/>
</dbReference>
<gene>
    <name evidence="2" type="ORF">UFOPK2880_01458</name>
</gene>
<accession>A0A6J6WCV5</accession>
<name>A0A6J6WCV5_9ZZZZ</name>
<dbReference type="InterPro" id="IPR006076">
    <property type="entry name" value="FAD-dep_OxRdtase"/>
</dbReference>
<dbReference type="Gene3D" id="3.50.50.60">
    <property type="entry name" value="FAD/NAD(P)-binding domain"/>
    <property type="match status" value="1"/>
</dbReference>
<dbReference type="PANTHER" id="PTHR13847">
    <property type="entry name" value="SARCOSINE DEHYDROGENASE-RELATED"/>
    <property type="match status" value="1"/>
</dbReference>
<dbReference type="SUPFAM" id="SSF51905">
    <property type="entry name" value="FAD/NAD(P)-binding domain"/>
    <property type="match status" value="1"/>
</dbReference>
<evidence type="ECO:0000313" key="2">
    <source>
        <dbReference type="EMBL" id="CAB4781226.1"/>
    </source>
</evidence>
<dbReference type="PANTHER" id="PTHR13847:SF281">
    <property type="entry name" value="FAD DEPENDENT OXIDOREDUCTASE DOMAIN-CONTAINING PROTEIN"/>
    <property type="match status" value="1"/>
</dbReference>